<name>A0A916RH96_9HYPH</name>
<dbReference type="OrthoDB" id="7203912at2"/>
<proteinExistence type="predicted"/>
<organism evidence="3 4">
    <name type="scientific">Pelagibacterium lentulum</name>
    <dbReference type="NCBI Taxonomy" id="2029865"/>
    <lineage>
        <taxon>Bacteria</taxon>
        <taxon>Pseudomonadati</taxon>
        <taxon>Pseudomonadota</taxon>
        <taxon>Alphaproteobacteria</taxon>
        <taxon>Hyphomicrobiales</taxon>
        <taxon>Devosiaceae</taxon>
        <taxon>Pelagibacterium</taxon>
    </lineage>
</organism>
<dbReference type="Proteomes" id="UP000596977">
    <property type="component" value="Unassembled WGS sequence"/>
</dbReference>
<accession>A0A916RH96</accession>
<dbReference type="AlphaFoldDB" id="A0A916RH96"/>
<dbReference type="Gene3D" id="3.30.750.140">
    <property type="match status" value="1"/>
</dbReference>
<evidence type="ECO:0000256" key="1">
    <source>
        <dbReference type="SAM" id="MobiDB-lite"/>
    </source>
</evidence>
<evidence type="ECO:0000313" key="4">
    <source>
        <dbReference type="Proteomes" id="UP000596977"/>
    </source>
</evidence>
<keyword evidence="4" id="KW-1185">Reference proteome</keyword>
<reference evidence="3 4" key="1">
    <citation type="journal article" date="2014" name="Int. J. Syst. Evol. Microbiol.">
        <title>Complete genome sequence of Corynebacterium casei LMG S-19264T (=DSM 44701T), isolated from a smear-ripened cheese.</title>
        <authorList>
            <consortium name="US DOE Joint Genome Institute (JGI-PGF)"/>
            <person name="Walter F."/>
            <person name="Albersmeier A."/>
            <person name="Kalinowski J."/>
            <person name="Ruckert C."/>
        </authorList>
    </citation>
    <scope>NUCLEOTIDE SEQUENCE [LARGE SCALE GENOMIC DNA]</scope>
    <source>
        <strain evidence="3 4">CGMCC 1.15896</strain>
    </source>
</reference>
<dbReference type="EMBL" id="BMKB01000005">
    <property type="protein sequence ID" value="GGA57538.1"/>
    <property type="molecule type" value="Genomic_DNA"/>
</dbReference>
<protein>
    <recommendedName>
        <fullName evidence="2">Flagellar hook-length control protein-like C-terminal domain-containing protein</fullName>
    </recommendedName>
</protein>
<sequence>MAGPARAAQSHGTDFADLMNFVMDKNGINGVRTVAAIDPSQLSALGAGPTNLAASSLEAMLAQLAETLAGFAANLENGVAPTGEQLEELAALLDDIEGLLGDTALPGPDHPFFGQLQALLERLGIETTPGASGPIDGLSGLASKLAGQLRSQSPDIAGQLTALVKQLDGHAAQIEAEAKNAEPDAQMRRHLIASEIKPDANAAIANADQSKGLKLGQATGESRATDAAQNLIAPANASKPQATGPQADMGQQQGQSGTNPLAAAQAALAAGASESADMPDGLTITPGTPATNLQAALGAKQANPAAAAYARPEPQVNMPFVAAEIARHVHNGINRFEIRMNPPELGRIDVRIEFDQSGNVTARLAVERSETLDLMQRDQRALEKALAEAGLDGETDLEFSLQQDDASDHAEGGESREWRAEAAVPPSEAEQNLQVAQSPTLYRGYARLDAVNLWV</sequence>
<dbReference type="CDD" id="cd17470">
    <property type="entry name" value="T3SS_Flik_C"/>
    <property type="match status" value="1"/>
</dbReference>
<dbReference type="InterPro" id="IPR021136">
    <property type="entry name" value="Flagellar_hook_control-like_C"/>
</dbReference>
<gene>
    <name evidence="3" type="ORF">GCM10011499_29670</name>
</gene>
<comment type="caution">
    <text evidence="3">The sequence shown here is derived from an EMBL/GenBank/DDBJ whole genome shotgun (WGS) entry which is preliminary data.</text>
</comment>
<feature type="compositionally biased region" description="Polar residues" evidence="1">
    <location>
        <begin position="238"/>
        <end position="259"/>
    </location>
</feature>
<evidence type="ECO:0000259" key="2">
    <source>
        <dbReference type="Pfam" id="PF02120"/>
    </source>
</evidence>
<feature type="region of interest" description="Disordered" evidence="1">
    <location>
        <begin position="237"/>
        <end position="289"/>
    </location>
</feature>
<feature type="domain" description="Flagellar hook-length control protein-like C-terminal" evidence="2">
    <location>
        <begin position="325"/>
        <end position="405"/>
    </location>
</feature>
<dbReference type="InterPro" id="IPR038610">
    <property type="entry name" value="FliK-like_C_sf"/>
</dbReference>
<evidence type="ECO:0000313" key="3">
    <source>
        <dbReference type="EMBL" id="GGA57538.1"/>
    </source>
</evidence>
<feature type="compositionally biased region" description="Low complexity" evidence="1">
    <location>
        <begin position="261"/>
        <end position="276"/>
    </location>
</feature>
<dbReference type="Pfam" id="PF02120">
    <property type="entry name" value="Flg_hook"/>
    <property type="match status" value="1"/>
</dbReference>